<comment type="catalytic activity">
    <reaction evidence="8">
        <text>L-tyrosyl-[protein] + ATP = O-(5'-adenylyl)-L-tyrosyl-[protein] + diphosphate</text>
        <dbReference type="Rhea" id="RHEA:54288"/>
        <dbReference type="Rhea" id="RHEA-COMP:10136"/>
        <dbReference type="Rhea" id="RHEA-COMP:13846"/>
        <dbReference type="ChEBI" id="CHEBI:30616"/>
        <dbReference type="ChEBI" id="CHEBI:33019"/>
        <dbReference type="ChEBI" id="CHEBI:46858"/>
        <dbReference type="ChEBI" id="CHEBI:83624"/>
        <dbReference type="EC" id="2.7.7.108"/>
    </reaction>
</comment>
<comment type="catalytic activity">
    <reaction evidence="8">
        <text>L-seryl-[protein] + UTP = O-(5'-uridylyl)-L-seryl-[protein] + diphosphate</text>
        <dbReference type="Rhea" id="RHEA:64604"/>
        <dbReference type="Rhea" id="RHEA-COMP:9863"/>
        <dbReference type="Rhea" id="RHEA-COMP:16635"/>
        <dbReference type="ChEBI" id="CHEBI:29999"/>
        <dbReference type="ChEBI" id="CHEBI:33019"/>
        <dbReference type="ChEBI" id="CHEBI:46398"/>
        <dbReference type="ChEBI" id="CHEBI:156051"/>
    </reaction>
</comment>
<name>A0ABQ4SPR0_9HYPH</name>
<dbReference type="PANTHER" id="PTHR32057">
    <property type="entry name" value="PROTEIN ADENYLYLTRANSFERASE SELO, MITOCHONDRIAL"/>
    <property type="match status" value="1"/>
</dbReference>
<feature type="binding site" evidence="8">
    <location>
        <position position="90"/>
    </location>
    <ligand>
        <name>ATP</name>
        <dbReference type="ChEBI" id="CHEBI:30616"/>
    </ligand>
</feature>
<reference evidence="9" key="2">
    <citation type="submission" date="2021-08" db="EMBL/GenBank/DDBJ databases">
        <authorList>
            <person name="Tani A."/>
            <person name="Ola A."/>
            <person name="Ogura Y."/>
            <person name="Katsura K."/>
            <person name="Hayashi T."/>
        </authorList>
    </citation>
    <scope>NUCLEOTIDE SEQUENCE</scope>
    <source>
        <strain evidence="9">DSM 17168</strain>
    </source>
</reference>
<feature type="binding site" evidence="8">
    <location>
        <position position="173"/>
    </location>
    <ligand>
        <name>ATP</name>
        <dbReference type="ChEBI" id="CHEBI:30616"/>
    </ligand>
</feature>
<dbReference type="PANTHER" id="PTHR32057:SF14">
    <property type="entry name" value="PROTEIN ADENYLYLTRANSFERASE SELO, MITOCHONDRIAL"/>
    <property type="match status" value="1"/>
</dbReference>
<evidence type="ECO:0000256" key="7">
    <source>
        <dbReference type="ARBA" id="ARBA00022842"/>
    </source>
</evidence>
<feature type="binding site" evidence="8">
    <location>
        <position position="123"/>
    </location>
    <ligand>
        <name>ATP</name>
        <dbReference type="ChEBI" id="CHEBI:30616"/>
    </ligand>
</feature>
<reference evidence="9" key="1">
    <citation type="journal article" date="2021" name="Front. Microbiol.">
        <title>Comprehensive Comparative Genomics and Phenotyping of Methylobacterium Species.</title>
        <authorList>
            <person name="Alessa O."/>
            <person name="Ogura Y."/>
            <person name="Fujitani Y."/>
            <person name="Takami H."/>
            <person name="Hayashi T."/>
            <person name="Sahin N."/>
            <person name="Tani A."/>
        </authorList>
    </citation>
    <scope>NUCLEOTIDE SEQUENCE</scope>
    <source>
        <strain evidence="9">DSM 17168</strain>
    </source>
</reference>
<feature type="binding site" evidence="8">
    <location>
        <position position="180"/>
    </location>
    <ligand>
        <name>ATP</name>
        <dbReference type="ChEBI" id="CHEBI:30616"/>
    </ligand>
</feature>
<feature type="binding site" evidence="8">
    <location>
        <position position="250"/>
    </location>
    <ligand>
        <name>Mg(2+)</name>
        <dbReference type="ChEBI" id="CHEBI:18420"/>
    </ligand>
</feature>
<keyword evidence="6 8" id="KW-0067">ATP-binding</keyword>
<dbReference type="GO" id="GO:0016779">
    <property type="term" value="F:nucleotidyltransferase activity"/>
    <property type="evidence" value="ECO:0007669"/>
    <property type="project" value="UniProtKB-KW"/>
</dbReference>
<organism evidence="9 10">
    <name type="scientific">Methylobacterium isbiliense</name>
    <dbReference type="NCBI Taxonomy" id="315478"/>
    <lineage>
        <taxon>Bacteria</taxon>
        <taxon>Pseudomonadati</taxon>
        <taxon>Pseudomonadota</taxon>
        <taxon>Alphaproteobacteria</taxon>
        <taxon>Hyphomicrobiales</taxon>
        <taxon>Methylobacteriaceae</taxon>
        <taxon>Methylobacterium</taxon>
    </lineage>
</organism>
<feature type="binding site" evidence="8">
    <location>
        <position position="259"/>
    </location>
    <ligand>
        <name>ATP</name>
        <dbReference type="ChEBI" id="CHEBI:30616"/>
    </ligand>
</feature>
<keyword evidence="8" id="KW-0464">Manganese</keyword>
<dbReference type="NCBIfam" id="NF000658">
    <property type="entry name" value="PRK00029.1"/>
    <property type="match status" value="1"/>
</dbReference>
<evidence type="ECO:0000313" key="10">
    <source>
        <dbReference type="Proteomes" id="UP001055153"/>
    </source>
</evidence>
<comment type="caution">
    <text evidence="9">The sequence shown here is derived from an EMBL/GenBank/DDBJ whole genome shotgun (WGS) entry which is preliminary data.</text>
</comment>
<comment type="function">
    <text evidence="8">Nucleotidyltransferase involved in the post-translational modification of proteins. It can catalyze the addition of adenosine monophosphate (AMP) or uridine monophosphate (UMP) to a protein, resulting in modifications known as AMPylation and UMPylation.</text>
</comment>
<feature type="binding site" evidence="8">
    <location>
        <position position="122"/>
    </location>
    <ligand>
        <name>ATP</name>
        <dbReference type="ChEBI" id="CHEBI:30616"/>
    </ligand>
</feature>
<feature type="binding site" evidence="8">
    <location>
        <position position="259"/>
    </location>
    <ligand>
        <name>Mg(2+)</name>
        <dbReference type="ChEBI" id="CHEBI:18420"/>
    </ligand>
</feature>
<evidence type="ECO:0000313" key="9">
    <source>
        <dbReference type="EMBL" id="GJE03818.1"/>
    </source>
</evidence>
<accession>A0ABQ4SPR0</accession>
<feature type="binding site" evidence="8">
    <location>
        <position position="110"/>
    </location>
    <ligand>
        <name>ATP</name>
        <dbReference type="ChEBI" id="CHEBI:30616"/>
    </ligand>
</feature>
<gene>
    <name evidence="9" type="primary">selO_1</name>
    <name evidence="8" type="synonym">selO</name>
    <name evidence="8" type="synonym">ydiU</name>
    <name evidence="9" type="ORF">GMJLKIPL_5775</name>
</gene>
<feature type="binding site" evidence="8">
    <location>
        <position position="89"/>
    </location>
    <ligand>
        <name>ATP</name>
        <dbReference type="ChEBI" id="CHEBI:30616"/>
    </ligand>
</feature>
<dbReference type="InterPro" id="IPR003846">
    <property type="entry name" value="SelO"/>
</dbReference>
<dbReference type="Pfam" id="PF02696">
    <property type="entry name" value="SelO"/>
    <property type="match status" value="1"/>
</dbReference>
<evidence type="ECO:0000256" key="3">
    <source>
        <dbReference type="ARBA" id="ARBA00022695"/>
    </source>
</evidence>
<keyword evidence="10" id="KW-1185">Reference proteome</keyword>
<comment type="catalytic activity">
    <reaction evidence="8">
        <text>L-threonyl-[protein] + ATP = 3-O-(5'-adenylyl)-L-threonyl-[protein] + diphosphate</text>
        <dbReference type="Rhea" id="RHEA:54292"/>
        <dbReference type="Rhea" id="RHEA-COMP:11060"/>
        <dbReference type="Rhea" id="RHEA-COMP:13847"/>
        <dbReference type="ChEBI" id="CHEBI:30013"/>
        <dbReference type="ChEBI" id="CHEBI:30616"/>
        <dbReference type="ChEBI" id="CHEBI:33019"/>
        <dbReference type="ChEBI" id="CHEBI:138113"/>
        <dbReference type="EC" id="2.7.7.108"/>
    </reaction>
</comment>
<dbReference type="RefSeq" id="WP_238241197.1">
    <property type="nucleotide sequence ID" value="NZ_BPQQ01000091.1"/>
</dbReference>
<feature type="binding site" evidence="8">
    <location>
        <position position="87"/>
    </location>
    <ligand>
        <name>ATP</name>
        <dbReference type="ChEBI" id="CHEBI:30616"/>
    </ligand>
</feature>
<dbReference type="Proteomes" id="UP001055153">
    <property type="component" value="Unassembled WGS sequence"/>
</dbReference>
<proteinExistence type="inferred from homology"/>
<evidence type="ECO:0000256" key="2">
    <source>
        <dbReference type="ARBA" id="ARBA00022679"/>
    </source>
</evidence>
<dbReference type="EC" id="2.7.7.-" evidence="8"/>
<comment type="catalytic activity">
    <reaction evidence="8">
        <text>L-histidyl-[protein] + UTP = N(tele)-(5'-uridylyl)-L-histidyl-[protein] + diphosphate</text>
        <dbReference type="Rhea" id="RHEA:83891"/>
        <dbReference type="Rhea" id="RHEA-COMP:9745"/>
        <dbReference type="Rhea" id="RHEA-COMP:20239"/>
        <dbReference type="ChEBI" id="CHEBI:29979"/>
        <dbReference type="ChEBI" id="CHEBI:33019"/>
        <dbReference type="ChEBI" id="CHEBI:46398"/>
        <dbReference type="ChEBI" id="CHEBI:233474"/>
    </reaction>
</comment>
<keyword evidence="7 8" id="KW-0460">Magnesium</keyword>
<comment type="cofactor">
    <cofactor evidence="8">
        <name>Mg(2+)</name>
        <dbReference type="ChEBI" id="CHEBI:18420"/>
    </cofactor>
    <cofactor evidence="8">
        <name>Mn(2+)</name>
        <dbReference type="ChEBI" id="CHEBI:29035"/>
    </cofactor>
</comment>
<feature type="active site" description="Proton acceptor" evidence="8">
    <location>
        <position position="249"/>
    </location>
</feature>
<keyword evidence="4 8" id="KW-0479">Metal-binding</keyword>
<comment type="catalytic activity">
    <reaction evidence="8">
        <text>L-tyrosyl-[protein] + UTP = O-(5'-uridylyl)-L-tyrosyl-[protein] + diphosphate</text>
        <dbReference type="Rhea" id="RHEA:83887"/>
        <dbReference type="Rhea" id="RHEA-COMP:10136"/>
        <dbReference type="Rhea" id="RHEA-COMP:20238"/>
        <dbReference type="ChEBI" id="CHEBI:33019"/>
        <dbReference type="ChEBI" id="CHEBI:46398"/>
        <dbReference type="ChEBI" id="CHEBI:46858"/>
        <dbReference type="ChEBI" id="CHEBI:90602"/>
    </reaction>
</comment>
<keyword evidence="5 8" id="KW-0547">Nucleotide-binding</keyword>
<comment type="similarity">
    <text evidence="1 8">Belongs to the SELO family.</text>
</comment>
<evidence type="ECO:0000256" key="8">
    <source>
        <dbReference type="HAMAP-Rule" id="MF_00692"/>
    </source>
</evidence>
<dbReference type="HAMAP" id="MF_00692">
    <property type="entry name" value="SelO"/>
    <property type="match status" value="1"/>
</dbReference>
<dbReference type="EC" id="2.7.7.108" evidence="8"/>
<evidence type="ECO:0000256" key="5">
    <source>
        <dbReference type="ARBA" id="ARBA00022741"/>
    </source>
</evidence>
<evidence type="ECO:0000256" key="4">
    <source>
        <dbReference type="ARBA" id="ARBA00022723"/>
    </source>
</evidence>
<keyword evidence="2 8" id="KW-0808">Transferase</keyword>
<keyword evidence="3 8" id="KW-0548">Nucleotidyltransferase</keyword>
<evidence type="ECO:0000256" key="1">
    <source>
        <dbReference type="ARBA" id="ARBA00009747"/>
    </source>
</evidence>
<sequence>MSAIPFDNSYARLPERFFARVDPTPVPAPRLIALNRGLAETLGIDPDWLAGPEGVAALAGNAVPPGAEPIATAYAGHQFGHLVPQLGDGRAILLGEVVDRDGTRRDVQLKGAGPTPFSRRGDGRAALGPVLREYIVSEAMAALGIPTTRALAAVATGASVVRERLLPGAILTRIARSHIRVGTFQYFAIRRDTEGVKQLADHVIARHYPAAAESGQPYRALLAAVIDRQAALVAQWLCVGFIHGVMNTDNMAVAGETIDYGPCAFLDAYDPATVFSAIDEAGRYAYGNQPAIAQWNLARLAEALLPLLAPETEAAIAVAQDLLADFVPRFEAAYHGGLRRKLGLATAREDDVALAGGLLEIMRANRADFTLTFRRLGAAAADPAADRGVRNLFIDPTAYDAWAGRWRERLAAEPRPAGELRAAMDAANPAVIPRNHRIEAVIAAAVERDDFGPFAELTTVLAKPFEDQAAFAAYADAPEESERVHRTFCGT</sequence>
<protein>
    <recommendedName>
        <fullName evidence="8">Protein nucleotidyltransferase YdiU</fullName>
        <ecNumber evidence="8">2.7.7.-</ecNumber>
    </recommendedName>
    <alternativeName>
        <fullName evidence="8">Protein adenylyltransferase YdiU</fullName>
        <ecNumber evidence="8">2.7.7.108</ecNumber>
    </alternativeName>
    <alternativeName>
        <fullName evidence="8">Protein uridylyltransferase YdiU</fullName>
        <ecNumber evidence="8">2.7.7.-</ecNumber>
    </alternativeName>
</protein>
<dbReference type="EMBL" id="BPQQ01000091">
    <property type="protein sequence ID" value="GJE03818.1"/>
    <property type="molecule type" value="Genomic_DNA"/>
</dbReference>
<comment type="catalytic activity">
    <reaction evidence="8">
        <text>L-seryl-[protein] + ATP = 3-O-(5'-adenylyl)-L-seryl-[protein] + diphosphate</text>
        <dbReference type="Rhea" id="RHEA:58120"/>
        <dbReference type="Rhea" id="RHEA-COMP:9863"/>
        <dbReference type="Rhea" id="RHEA-COMP:15073"/>
        <dbReference type="ChEBI" id="CHEBI:29999"/>
        <dbReference type="ChEBI" id="CHEBI:30616"/>
        <dbReference type="ChEBI" id="CHEBI:33019"/>
        <dbReference type="ChEBI" id="CHEBI:142516"/>
        <dbReference type="EC" id="2.7.7.108"/>
    </reaction>
</comment>
<evidence type="ECO:0000256" key="6">
    <source>
        <dbReference type="ARBA" id="ARBA00022840"/>
    </source>
</evidence>